<dbReference type="NCBIfam" id="TIGR00499">
    <property type="entry name" value="lysS_bact"/>
    <property type="match status" value="1"/>
</dbReference>
<dbReference type="InterPro" id="IPR012340">
    <property type="entry name" value="NA-bd_OB-fold"/>
</dbReference>
<dbReference type="InterPro" id="IPR002313">
    <property type="entry name" value="Lys-tRNA-ligase_II"/>
</dbReference>
<evidence type="ECO:0000256" key="5">
    <source>
        <dbReference type="ARBA" id="ARBA00022840"/>
    </source>
</evidence>
<evidence type="ECO:0000259" key="11">
    <source>
        <dbReference type="PROSITE" id="PS50862"/>
    </source>
</evidence>
<keyword evidence="4 9" id="KW-0547">Nucleotide-binding</keyword>
<dbReference type="CDD" id="cd04322">
    <property type="entry name" value="LysRS_N"/>
    <property type="match status" value="1"/>
</dbReference>
<dbReference type="EC" id="6.1.1.6" evidence="9"/>
<dbReference type="InterPro" id="IPR045864">
    <property type="entry name" value="aa-tRNA-synth_II/BPL/LPL"/>
</dbReference>
<dbReference type="Pfam" id="PF01336">
    <property type="entry name" value="tRNA_anti-codon"/>
    <property type="match status" value="1"/>
</dbReference>
<dbReference type="InterPro" id="IPR004365">
    <property type="entry name" value="NA-bd_OB_tRNA"/>
</dbReference>
<keyword evidence="9 10" id="KW-0460">Magnesium</keyword>
<dbReference type="PANTHER" id="PTHR42918:SF15">
    <property type="entry name" value="LYSINE--TRNA LIGASE, CHLOROPLASTIC_MITOCHONDRIAL"/>
    <property type="match status" value="1"/>
</dbReference>
<proteinExistence type="inferred from homology"/>
<dbReference type="Gene3D" id="3.30.930.10">
    <property type="entry name" value="Bira Bifunctional Protein, Domain 2"/>
    <property type="match status" value="1"/>
</dbReference>
<evidence type="ECO:0000256" key="3">
    <source>
        <dbReference type="ARBA" id="ARBA00022723"/>
    </source>
</evidence>
<dbReference type="PRINTS" id="PR00982">
    <property type="entry name" value="TRNASYNTHLYS"/>
</dbReference>
<comment type="cofactor">
    <cofactor evidence="9 10">
        <name>Mg(2+)</name>
        <dbReference type="ChEBI" id="CHEBI:18420"/>
    </cofactor>
    <text evidence="9 10">Binds 3 Mg(2+) ions per subunit.</text>
</comment>
<dbReference type="NCBIfam" id="NF001756">
    <property type="entry name" value="PRK00484.1"/>
    <property type="match status" value="1"/>
</dbReference>
<dbReference type="PROSITE" id="PS50862">
    <property type="entry name" value="AA_TRNA_LIGASE_II"/>
    <property type="match status" value="1"/>
</dbReference>
<dbReference type="GO" id="GO:0000049">
    <property type="term" value="F:tRNA binding"/>
    <property type="evidence" value="ECO:0007669"/>
    <property type="project" value="TreeGrafter"/>
</dbReference>
<feature type="binding site" evidence="9">
    <location>
        <position position="414"/>
    </location>
    <ligand>
        <name>Mg(2+)</name>
        <dbReference type="ChEBI" id="CHEBI:18420"/>
        <label>1</label>
    </ligand>
</feature>
<evidence type="ECO:0000256" key="7">
    <source>
        <dbReference type="ARBA" id="ARBA00023146"/>
    </source>
</evidence>
<reference evidence="12 13" key="1">
    <citation type="submission" date="2019-01" db="EMBL/GenBank/DDBJ databases">
        <title>Lacunisphaera sp. strain TWA-58.</title>
        <authorList>
            <person name="Chen W.-M."/>
        </authorList>
    </citation>
    <scope>NUCLEOTIDE SEQUENCE [LARGE SCALE GENOMIC DNA]</scope>
    <source>
        <strain evidence="12 13">TWA-58</strain>
    </source>
</reference>
<dbReference type="InterPro" id="IPR044136">
    <property type="entry name" value="Lys-tRNA-ligase_II_N"/>
</dbReference>
<dbReference type="SUPFAM" id="SSF55681">
    <property type="entry name" value="Class II aaRS and biotin synthetases"/>
    <property type="match status" value="1"/>
</dbReference>
<dbReference type="OrthoDB" id="9802326at2"/>
<evidence type="ECO:0000256" key="9">
    <source>
        <dbReference type="HAMAP-Rule" id="MF_00252"/>
    </source>
</evidence>
<protein>
    <recommendedName>
        <fullName evidence="9">Lysine--tRNA ligase</fullName>
        <ecNumber evidence="9">6.1.1.6</ecNumber>
    </recommendedName>
    <alternativeName>
        <fullName evidence="9">Lysyl-tRNA synthetase</fullName>
        <shortName evidence="9">LysRS</shortName>
    </alternativeName>
</protein>
<comment type="similarity">
    <text evidence="1 9">Belongs to the class-II aminoacyl-tRNA synthetase family.</text>
</comment>
<comment type="caution">
    <text evidence="12">The sequence shown here is derived from an EMBL/GenBank/DDBJ whole genome shotgun (WGS) entry which is preliminary data.</text>
</comment>
<keyword evidence="6 9" id="KW-0648">Protein biosynthesis</keyword>
<dbReference type="InterPro" id="IPR004364">
    <property type="entry name" value="Aa-tRNA-synt_II"/>
</dbReference>
<dbReference type="GO" id="GO:0004824">
    <property type="term" value="F:lysine-tRNA ligase activity"/>
    <property type="evidence" value="ECO:0007669"/>
    <property type="project" value="UniProtKB-UniRule"/>
</dbReference>
<sequence length="500" mass="55979">MSDIPQDITHDQHAVRLKKLQDMRAAGTDPFRANCEQTHFSGEALKAHVDGQDYTVPVKVAGRLVVIRDMGKSQFVKILDQQGQIQLYVKKDLVGDEAYMAFKKLDLGDIIGVEGVLFKSKSGEVTVRVDKFTLVSKALRPLPEKWHGLTDREQIYRQRYLDLIVNEESRKRLMLRSRIVASIRATLAGRKFIEVETPMLEGVAGGAAARPFTTHHNALNADFFLRIALELRLKRLLVGGYDRVFEIGRVFRNEGVSTKHNPEFTMLEVYQAYSDFRGMMDLLKAIFADLARDVIGTTEIKHAASGQTINFAGEWREARYFDLIDATVGDKLGGAKLSSFRNTPDYRTKATAAAQALGLDIHPGWETHEIVNEIFGKRIEPTLIQPTFVTHLPKELCPLAKLNAEDPGLIDVFECIIGGMEVAPAYSEQNDPFVQREMFEKQVGEDKQNLDNDFLLSLEHGMPPAGGMGVGIDRLCILLTGAESIRDVILFPSLRPQEAK</sequence>
<comment type="catalytic activity">
    <reaction evidence="8 9 10">
        <text>tRNA(Lys) + L-lysine + ATP = L-lysyl-tRNA(Lys) + AMP + diphosphate</text>
        <dbReference type="Rhea" id="RHEA:20792"/>
        <dbReference type="Rhea" id="RHEA-COMP:9696"/>
        <dbReference type="Rhea" id="RHEA-COMP:9697"/>
        <dbReference type="ChEBI" id="CHEBI:30616"/>
        <dbReference type="ChEBI" id="CHEBI:32551"/>
        <dbReference type="ChEBI" id="CHEBI:33019"/>
        <dbReference type="ChEBI" id="CHEBI:78442"/>
        <dbReference type="ChEBI" id="CHEBI:78529"/>
        <dbReference type="ChEBI" id="CHEBI:456215"/>
        <dbReference type="EC" id="6.1.1.6"/>
    </reaction>
</comment>
<name>A0A4Q1C3F4_9BACT</name>
<accession>A0A4Q1C3F4</accession>
<keyword evidence="9" id="KW-0963">Cytoplasm</keyword>
<dbReference type="RefSeq" id="WP_129048467.1">
    <property type="nucleotide sequence ID" value="NZ_SDHX01000002.1"/>
</dbReference>
<evidence type="ECO:0000256" key="8">
    <source>
        <dbReference type="ARBA" id="ARBA00048573"/>
    </source>
</evidence>
<dbReference type="Gene3D" id="2.40.50.140">
    <property type="entry name" value="Nucleic acid-binding proteins"/>
    <property type="match status" value="1"/>
</dbReference>
<dbReference type="Pfam" id="PF00152">
    <property type="entry name" value="tRNA-synt_2"/>
    <property type="match status" value="1"/>
</dbReference>
<keyword evidence="2 9" id="KW-0436">Ligase</keyword>
<feature type="binding site" evidence="9">
    <location>
        <position position="421"/>
    </location>
    <ligand>
        <name>Mg(2+)</name>
        <dbReference type="ChEBI" id="CHEBI:18420"/>
        <label>2</label>
    </ligand>
</feature>
<keyword evidence="13" id="KW-1185">Reference proteome</keyword>
<comment type="subcellular location">
    <subcellularLocation>
        <location evidence="9">Cytoplasm</location>
    </subcellularLocation>
</comment>
<gene>
    <name evidence="9 12" type="primary">lysS</name>
    <name evidence="12" type="ORF">ESB00_14285</name>
</gene>
<dbReference type="FunFam" id="2.40.50.140:FF:000024">
    <property type="entry name" value="Lysine--tRNA ligase"/>
    <property type="match status" value="1"/>
</dbReference>
<dbReference type="GO" id="GO:0005829">
    <property type="term" value="C:cytosol"/>
    <property type="evidence" value="ECO:0007669"/>
    <property type="project" value="TreeGrafter"/>
</dbReference>
<dbReference type="HAMAP" id="MF_00252">
    <property type="entry name" value="Lys_tRNA_synth_class2"/>
    <property type="match status" value="1"/>
</dbReference>
<evidence type="ECO:0000313" key="13">
    <source>
        <dbReference type="Proteomes" id="UP000290218"/>
    </source>
</evidence>
<keyword evidence="5 9" id="KW-0067">ATP-binding</keyword>
<dbReference type="AlphaFoldDB" id="A0A4Q1C3F4"/>
<comment type="subunit">
    <text evidence="9">Homodimer.</text>
</comment>
<evidence type="ECO:0000256" key="10">
    <source>
        <dbReference type="RuleBase" id="RU000336"/>
    </source>
</evidence>
<dbReference type="InterPro" id="IPR018149">
    <property type="entry name" value="Lys-tRNA-synth_II_C"/>
</dbReference>
<dbReference type="InterPro" id="IPR006195">
    <property type="entry name" value="aa-tRNA-synth_II"/>
</dbReference>
<dbReference type="GO" id="GO:0005524">
    <property type="term" value="F:ATP binding"/>
    <property type="evidence" value="ECO:0007669"/>
    <property type="project" value="UniProtKB-UniRule"/>
</dbReference>
<dbReference type="PANTHER" id="PTHR42918">
    <property type="entry name" value="LYSYL-TRNA SYNTHETASE"/>
    <property type="match status" value="1"/>
</dbReference>
<organism evidence="12 13">
    <name type="scientific">Oleiharenicola lentus</name>
    <dbReference type="NCBI Taxonomy" id="2508720"/>
    <lineage>
        <taxon>Bacteria</taxon>
        <taxon>Pseudomonadati</taxon>
        <taxon>Verrucomicrobiota</taxon>
        <taxon>Opitutia</taxon>
        <taxon>Opitutales</taxon>
        <taxon>Opitutaceae</taxon>
        <taxon>Oleiharenicola</taxon>
    </lineage>
</organism>
<dbReference type="GO" id="GO:0006430">
    <property type="term" value="P:lysyl-tRNA aminoacylation"/>
    <property type="evidence" value="ECO:0007669"/>
    <property type="project" value="UniProtKB-UniRule"/>
</dbReference>
<evidence type="ECO:0000256" key="2">
    <source>
        <dbReference type="ARBA" id="ARBA00022598"/>
    </source>
</evidence>
<dbReference type="EMBL" id="SDHX01000002">
    <property type="protein sequence ID" value="RXK52877.1"/>
    <property type="molecule type" value="Genomic_DNA"/>
</dbReference>
<keyword evidence="3 9" id="KW-0479">Metal-binding</keyword>
<feature type="domain" description="Aminoacyl-transfer RNA synthetases class-II family profile" evidence="11">
    <location>
        <begin position="173"/>
        <end position="496"/>
    </location>
</feature>
<dbReference type="Proteomes" id="UP000290218">
    <property type="component" value="Unassembled WGS sequence"/>
</dbReference>
<evidence type="ECO:0000256" key="4">
    <source>
        <dbReference type="ARBA" id="ARBA00022741"/>
    </source>
</evidence>
<dbReference type="SUPFAM" id="SSF50249">
    <property type="entry name" value="Nucleic acid-binding proteins"/>
    <property type="match status" value="1"/>
</dbReference>
<evidence type="ECO:0000256" key="6">
    <source>
        <dbReference type="ARBA" id="ARBA00022917"/>
    </source>
</evidence>
<feature type="binding site" evidence="9">
    <location>
        <position position="421"/>
    </location>
    <ligand>
        <name>Mg(2+)</name>
        <dbReference type="ChEBI" id="CHEBI:18420"/>
        <label>1</label>
    </ligand>
</feature>
<dbReference type="GO" id="GO:0000287">
    <property type="term" value="F:magnesium ion binding"/>
    <property type="evidence" value="ECO:0007669"/>
    <property type="project" value="UniProtKB-UniRule"/>
</dbReference>
<evidence type="ECO:0000313" key="12">
    <source>
        <dbReference type="EMBL" id="RXK52877.1"/>
    </source>
</evidence>
<evidence type="ECO:0000256" key="1">
    <source>
        <dbReference type="ARBA" id="ARBA00008226"/>
    </source>
</evidence>
<keyword evidence="7 9" id="KW-0030">Aminoacyl-tRNA synthetase</keyword>